<evidence type="ECO:0000313" key="2">
    <source>
        <dbReference type="Proteomes" id="UP000233551"/>
    </source>
</evidence>
<reference evidence="1 2" key="1">
    <citation type="submission" date="2017-11" db="EMBL/GenBank/DDBJ databases">
        <title>De-novo sequencing of pomegranate (Punica granatum L.) genome.</title>
        <authorList>
            <person name="Akparov Z."/>
            <person name="Amiraslanov A."/>
            <person name="Hajiyeva S."/>
            <person name="Abbasov M."/>
            <person name="Kaur K."/>
            <person name="Hamwieh A."/>
            <person name="Solovyev V."/>
            <person name="Salamov A."/>
            <person name="Braich B."/>
            <person name="Kosarev P."/>
            <person name="Mahmoud A."/>
            <person name="Hajiyev E."/>
            <person name="Babayeva S."/>
            <person name="Izzatullayeva V."/>
            <person name="Mammadov A."/>
            <person name="Mammadov A."/>
            <person name="Sharifova S."/>
            <person name="Ojaghi J."/>
            <person name="Eynullazada K."/>
            <person name="Bayramov B."/>
            <person name="Abdulazimova A."/>
            <person name="Shahmuradov I."/>
        </authorList>
    </citation>
    <scope>NUCLEOTIDE SEQUENCE [LARGE SCALE GENOMIC DNA]</scope>
    <source>
        <strain evidence="2">cv. AG2017</strain>
        <tissue evidence="1">Leaf</tissue>
    </source>
</reference>
<gene>
    <name evidence="1" type="ORF">CRG98_038710</name>
</gene>
<evidence type="ECO:0000313" key="1">
    <source>
        <dbReference type="EMBL" id="PKI40912.1"/>
    </source>
</evidence>
<proteinExistence type="predicted"/>
<organism evidence="1 2">
    <name type="scientific">Punica granatum</name>
    <name type="common">Pomegranate</name>
    <dbReference type="NCBI Taxonomy" id="22663"/>
    <lineage>
        <taxon>Eukaryota</taxon>
        <taxon>Viridiplantae</taxon>
        <taxon>Streptophyta</taxon>
        <taxon>Embryophyta</taxon>
        <taxon>Tracheophyta</taxon>
        <taxon>Spermatophyta</taxon>
        <taxon>Magnoliopsida</taxon>
        <taxon>eudicotyledons</taxon>
        <taxon>Gunneridae</taxon>
        <taxon>Pentapetalae</taxon>
        <taxon>rosids</taxon>
        <taxon>malvids</taxon>
        <taxon>Myrtales</taxon>
        <taxon>Lythraceae</taxon>
        <taxon>Punica</taxon>
    </lineage>
</organism>
<name>A0A2I0IAA0_PUNGR</name>
<dbReference type="Proteomes" id="UP000233551">
    <property type="component" value="Unassembled WGS sequence"/>
</dbReference>
<protein>
    <submittedName>
        <fullName evidence="1">Uncharacterized protein</fullName>
    </submittedName>
</protein>
<comment type="caution">
    <text evidence="1">The sequence shown here is derived from an EMBL/GenBank/DDBJ whole genome shotgun (WGS) entry which is preliminary data.</text>
</comment>
<accession>A0A2I0IAA0</accession>
<dbReference type="AlphaFoldDB" id="A0A2I0IAA0"/>
<dbReference type="EMBL" id="PGOL01003467">
    <property type="protein sequence ID" value="PKI40912.1"/>
    <property type="molecule type" value="Genomic_DNA"/>
</dbReference>
<keyword evidence="2" id="KW-1185">Reference proteome</keyword>
<sequence length="174" mass="19563">MARLAIVVGRRKRRMDPTRSRGAPRRLIMCWSKTGCWRFKTEKLGSEMDSGGQNTCGLIRHPQLKINSQRCPRNPRTGLFLCFLSVLMCSETIVVSVCLKRVSKVYREAFVIIETSLGRPKGLLFPGRDPLGDQDEFRKAVKNLFEGPGDPRVCAGLFSGAVYLFVGRASRELL</sequence>